<dbReference type="EMBL" id="KV878588">
    <property type="protein sequence ID" value="OJJ57383.1"/>
    <property type="molecule type" value="Genomic_DNA"/>
</dbReference>
<dbReference type="GeneID" id="63756421"/>
<organism evidence="1 2">
    <name type="scientific">Aspergillus sydowii CBS 593.65</name>
    <dbReference type="NCBI Taxonomy" id="1036612"/>
    <lineage>
        <taxon>Eukaryota</taxon>
        <taxon>Fungi</taxon>
        <taxon>Dikarya</taxon>
        <taxon>Ascomycota</taxon>
        <taxon>Pezizomycotina</taxon>
        <taxon>Eurotiomycetes</taxon>
        <taxon>Eurotiomycetidae</taxon>
        <taxon>Eurotiales</taxon>
        <taxon>Aspergillaceae</taxon>
        <taxon>Aspergillus</taxon>
        <taxon>Aspergillus subgen. Nidulantes</taxon>
    </lineage>
</organism>
<gene>
    <name evidence="1" type="ORF">ASPSYDRAFT_1179476</name>
</gene>
<dbReference type="RefSeq" id="XP_040701189.1">
    <property type="nucleotide sequence ID" value="XM_040840348.1"/>
</dbReference>
<proteinExistence type="predicted"/>
<dbReference type="VEuPathDB" id="FungiDB:ASPSYDRAFT_1179476"/>
<sequence>MVLISRFRSVWGIDSGPGLSNWRKLLVEWKAHGYKVSINFAAGCVEQLQALRKLCDEVDFEVAVVMFSSMPQNAGLAPCGLPPDEHLKFYREQLRLANVLKPTVITSQSGSDYWTLEEAVYFYRMSLQVDKEEGLQGKVGHETHRKRGLFSPRIASLILKHVPELKVTADISHWVLVCERLLIQEEDQNSLNMLIPHVHHIHTRMGTTQSSQCPEPLNPAFAAERKFFEGFWIDIIKAKQREDPDCRITWVPEYGPFPYHPIGSVRTHGEVADSEGKRLEELFDSV</sequence>
<keyword evidence="2" id="KW-1185">Reference proteome</keyword>
<dbReference type="Proteomes" id="UP000184356">
    <property type="component" value="Unassembled WGS sequence"/>
</dbReference>
<protein>
    <recommendedName>
        <fullName evidence="3">Xylose isomerase-like TIM barrel domain-containing protein</fullName>
    </recommendedName>
</protein>
<dbReference type="Gene3D" id="3.20.20.150">
    <property type="entry name" value="Divalent-metal-dependent TIM barrel enzymes"/>
    <property type="match status" value="1"/>
</dbReference>
<evidence type="ECO:0000313" key="1">
    <source>
        <dbReference type="EMBL" id="OJJ57383.1"/>
    </source>
</evidence>
<accession>A0A1L9TDL5</accession>
<evidence type="ECO:0008006" key="3">
    <source>
        <dbReference type="Google" id="ProtNLM"/>
    </source>
</evidence>
<evidence type="ECO:0000313" key="2">
    <source>
        <dbReference type="Proteomes" id="UP000184356"/>
    </source>
</evidence>
<name>A0A1L9TDL5_9EURO</name>
<dbReference type="InterPro" id="IPR036237">
    <property type="entry name" value="Xyl_isomerase-like_sf"/>
</dbReference>
<reference evidence="2" key="1">
    <citation type="journal article" date="2017" name="Genome Biol.">
        <title>Comparative genomics reveals high biological diversity and specific adaptations in the industrially and medically important fungal genus Aspergillus.</title>
        <authorList>
            <person name="de Vries R.P."/>
            <person name="Riley R."/>
            <person name="Wiebenga A."/>
            <person name="Aguilar-Osorio G."/>
            <person name="Amillis S."/>
            <person name="Uchima C.A."/>
            <person name="Anderluh G."/>
            <person name="Asadollahi M."/>
            <person name="Askin M."/>
            <person name="Barry K."/>
            <person name="Battaglia E."/>
            <person name="Bayram O."/>
            <person name="Benocci T."/>
            <person name="Braus-Stromeyer S.A."/>
            <person name="Caldana C."/>
            <person name="Canovas D."/>
            <person name="Cerqueira G.C."/>
            <person name="Chen F."/>
            <person name="Chen W."/>
            <person name="Choi C."/>
            <person name="Clum A."/>
            <person name="Dos Santos R.A."/>
            <person name="Damasio A.R."/>
            <person name="Diallinas G."/>
            <person name="Emri T."/>
            <person name="Fekete E."/>
            <person name="Flipphi M."/>
            <person name="Freyberg S."/>
            <person name="Gallo A."/>
            <person name="Gournas C."/>
            <person name="Habgood R."/>
            <person name="Hainaut M."/>
            <person name="Harispe M.L."/>
            <person name="Henrissat B."/>
            <person name="Hilden K.S."/>
            <person name="Hope R."/>
            <person name="Hossain A."/>
            <person name="Karabika E."/>
            <person name="Karaffa L."/>
            <person name="Karanyi Z."/>
            <person name="Krasevec N."/>
            <person name="Kuo A."/>
            <person name="Kusch H."/>
            <person name="LaButti K."/>
            <person name="Lagendijk E.L."/>
            <person name="Lapidus A."/>
            <person name="Levasseur A."/>
            <person name="Lindquist E."/>
            <person name="Lipzen A."/>
            <person name="Logrieco A.F."/>
            <person name="MacCabe A."/>
            <person name="Maekelae M.R."/>
            <person name="Malavazi I."/>
            <person name="Melin P."/>
            <person name="Meyer V."/>
            <person name="Mielnichuk N."/>
            <person name="Miskei M."/>
            <person name="Molnar A.P."/>
            <person name="Mule G."/>
            <person name="Ngan C.Y."/>
            <person name="Orejas M."/>
            <person name="Orosz E."/>
            <person name="Ouedraogo J.P."/>
            <person name="Overkamp K.M."/>
            <person name="Park H.-S."/>
            <person name="Perrone G."/>
            <person name="Piumi F."/>
            <person name="Punt P.J."/>
            <person name="Ram A.F."/>
            <person name="Ramon A."/>
            <person name="Rauscher S."/>
            <person name="Record E."/>
            <person name="Riano-Pachon D.M."/>
            <person name="Robert V."/>
            <person name="Roehrig J."/>
            <person name="Ruller R."/>
            <person name="Salamov A."/>
            <person name="Salih N.S."/>
            <person name="Samson R.A."/>
            <person name="Sandor E."/>
            <person name="Sanguinetti M."/>
            <person name="Schuetze T."/>
            <person name="Sepcic K."/>
            <person name="Shelest E."/>
            <person name="Sherlock G."/>
            <person name="Sophianopoulou V."/>
            <person name="Squina F.M."/>
            <person name="Sun H."/>
            <person name="Susca A."/>
            <person name="Todd R.B."/>
            <person name="Tsang A."/>
            <person name="Unkles S.E."/>
            <person name="van de Wiele N."/>
            <person name="van Rossen-Uffink D."/>
            <person name="Oliveira J.V."/>
            <person name="Vesth T.C."/>
            <person name="Visser J."/>
            <person name="Yu J.-H."/>
            <person name="Zhou M."/>
            <person name="Andersen M.R."/>
            <person name="Archer D.B."/>
            <person name="Baker S.E."/>
            <person name="Benoit I."/>
            <person name="Brakhage A.A."/>
            <person name="Braus G.H."/>
            <person name="Fischer R."/>
            <person name="Frisvad J.C."/>
            <person name="Goldman G.H."/>
            <person name="Houbraken J."/>
            <person name="Oakley B."/>
            <person name="Pocsi I."/>
            <person name="Scazzocchio C."/>
            <person name="Seiboth B."/>
            <person name="vanKuyk P.A."/>
            <person name="Wortman J."/>
            <person name="Dyer P.S."/>
            <person name="Grigoriev I.V."/>
        </authorList>
    </citation>
    <scope>NUCLEOTIDE SEQUENCE [LARGE SCALE GENOMIC DNA]</scope>
    <source>
        <strain evidence="2">CBS 593.65</strain>
    </source>
</reference>
<dbReference type="OrthoDB" id="9971575at2759"/>
<dbReference type="SUPFAM" id="SSF51658">
    <property type="entry name" value="Xylose isomerase-like"/>
    <property type="match status" value="1"/>
</dbReference>
<dbReference type="AlphaFoldDB" id="A0A1L9TDL5"/>